<gene>
    <name evidence="2" type="ORF">GCM10010420_15330</name>
</gene>
<accession>A0ABN3I057</accession>
<dbReference type="EMBL" id="BAAATJ010000004">
    <property type="protein sequence ID" value="GAA2391904.1"/>
    <property type="molecule type" value="Genomic_DNA"/>
</dbReference>
<evidence type="ECO:0000313" key="2">
    <source>
        <dbReference type="EMBL" id="GAA2391904.1"/>
    </source>
</evidence>
<dbReference type="Proteomes" id="UP001500058">
    <property type="component" value="Unassembled WGS sequence"/>
</dbReference>
<keyword evidence="3" id="KW-1185">Reference proteome</keyword>
<comment type="caution">
    <text evidence="2">The sequence shown here is derived from an EMBL/GenBank/DDBJ whole genome shotgun (WGS) entry which is preliminary data.</text>
</comment>
<evidence type="ECO:0000256" key="1">
    <source>
        <dbReference type="SAM" id="MobiDB-lite"/>
    </source>
</evidence>
<name>A0ABN3I057_9ACTN</name>
<sequence length="123" mass="12700">MEAARWRGLALLGLEGPCPAERFLGLAHSGTGLPCGGGGLDLRIGRGTMAGHRSGTVPPTAGTSQTCPATNCHTTAASPAGSRLSGRTVRARRRGVRDRAGEHPLTGHPQTVADEAHSRDFLL</sequence>
<evidence type="ECO:0000313" key="3">
    <source>
        <dbReference type="Proteomes" id="UP001500058"/>
    </source>
</evidence>
<organism evidence="2 3">
    <name type="scientific">Streptomyces glaucosporus</name>
    <dbReference type="NCBI Taxonomy" id="284044"/>
    <lineage>
        <taxon>Bacteria</taxon>
        <taxon>Bacillati</taxon>
        <taxon>Actinomycetota</taxon>
        <taxon>Actinomycetes</taxon>
        <taxon>Kitasatosporales</taxon>
        <taxon>Streptomycetaceae</taxon>
        <taxon>Streptomyces</taxon>
    </lineage>
</organism>
<proteinExistence type="predicted"/>
<reference evidence="2 3" key="1">
    <citation type="journal article" date="2019" name="Int. J. Syst. Evol. Microbiol.">
        <title>The Global Catalogue of Microorganisms (GCM) 10K type strain sequencing project: providing services to taxonomists for standard genome sequencing and annotation.</title>
        <authorList>
            <consortium name="The Broad Institute Genomics Platform"/>
            <consortium name="The Broad Institute Genome Sequencing Center for Infectious Disease"/>
            <person name="Wu L."/>
            <person name="Ma J."/>
        </authorList>
    </citation>
    <scope>NUCLEOTIDE SEQUENCE [LARGE SCALE GENOMIC DNA]</scope>
    <source>
        <strain evidence="2 3">JCM 6921</strain>
    </source>
</reference>
<feature type="region of interest" description="Disordered" evidence="1">
    <location>
        <begin position="47"/>
        <end position="66"/>
    </location>
</feature>
<protein>
    <submittedName>
        <fullName evidence="2">Uncharacterized protein</fullName>
    </submittedName>
</protein>
<feature type="region of interest" description="Disordered" evidence="1">
    <location>
        <begin position="71"/>
        <end position="110"/>
    </location>
</feature>